<dbReference type="PANTHER" id="PTHR10749:SF8">
    <property type="entry name" value="PHOSPHORYLASE B KINASE REGULATORY SUBUNIT BETA"/>
    <property type="match status" value="1"/>
</dbReference>
<comment type="caution">
    <text evidence="8">The sequence shown here is derived from an EMBL/GenBank/DDBJ whole genome shotgun (WGS) entry which is preliminary data.</text>
</comment>
<dbReference type="GO" id="GO:0005886">
    <property type="term" value="C:plasma membrane"/>
    <property type="evidence" value="ECO:0007669"/>
    <property type="project" value="UniProtKB-SubCell"/>
</dbReference>
<protein>
    <recommendedName>
        <fullName evidence="6">Phosphorylase b kinase regulatory subunit</fullName>
    </recommendedName>
</protein>
<evidence type="ECO:0000256" key="2">
    <source>
        <dbReference type="ARBA" id="ARBA00005131"/>
    </source>
</evidence>
<dbReference type="SUPFAM" id="SSF48208">
    <property type="entry name" value="Six-hairpin glycosidases"/>
    <property type="match status" value="1"/>
</dbReference>
<dbReference type="InterPro" id="IPR011613">
    <property type="entry name" value="GH15-like"/>
</dbReference>
<accession>A0A8J4XB36</accession>
<evidence type="ECO:0000256" key="6">
    <source>
        <dbReference type="RuleBase" id="RU364123"/>
    </source>
</evidence>
<keyword evidence="5 6" id="KW-0112">Calmodulin-binding</keyword>
<sequence length="163" mass="18966">MASAACERPRSRRRLDRPGSIYEPLKLSVLHREDEPLWEKLDRFYSAVKCTILNYQSPTTGLFPVKTCSDCKEAKVRDSLYCAASAWALALAYRRIDDDMGRTHELEHSAIKCMRGILYCYMRQADKVENFKQDPNPYTCLHSVFNVHTGDEIYSYKQYSHLQ</sequence>
<dbReference type="OrthoDB" id="5971574at2759"/>
<reference evidence="8" key="1">
    <citation type="submission" date="2020-07" db="EMBL/GenBank/DDBJ databases">
        <title>Clarias magur genome sequencing, assembly and annotation.</title>
        <authorList>
            <person name="Kushwaha B."/>
            <person name="Kumar R."/>
            <person name="Das P."/>
            <person name="Joshi C.G."/>
            <person name="Kumar D."/>
            <person name="Nagpure N.S."/>
            <person name="Pandey M."/>
            <person name="Agarwal S."/>
            <person name="Srivastava S."/>
            <person name="Singh M."/>
            <person name="Sahoo L."/>
            <person name="Jayasankar P."/>
            <person name="Meher P.K."/>
            <person name="Koringa P.G."/>
            <person name="Iquebal M.A."/>
            <person name="Das S.P."/>
            <person name="Bit A."/>
            <person name="Patnaik S."/>
            <person name="Patel N."/>
            <person name="Shah T.M."/>
            <person name="Hinsu A."/>
            <person name="Jena J.K."/>
        </authorList>
    </citation>
    <scope>NUCLEOTIDE SEQUENCE</scope>
    <source>
        <strain evidence="8">CIFAMagur01</strain>
        <tissue evidence="8">Testis</tissue>
    </source>
</reference>
<comment type="pathway">
    <text evidence="2 6">Glycan biosynthesis; glycogen metabolism.</text>
</comment>
<evidence type="ECO:0000256" key="4">
    <source>
        <dbReference type="ARBA" id="ARBA00022600"/>
    </source>
</evidence>
<evidence type="ECO:0000313" key="9">
    <source>
        <dbReference type="Proteomes" id="UP000727407"/>
    </source>
</evidence>
<dbReference type="PANTHER" id="PTHR10749">
    <property type="entry name" value="PHOSPHORYLASE B KINASE REGULATORY SUBUNIT"/>
    <property type="match status" value="1"/>
</dbReference>
<organism evidence="8 9">
    <name type="scientific">Clarias magur</name>
    <name type="common">Asian catfish</name>
    <name type="synonym">Macropteronotus magur</name>
    <dbReference type="NCBI Taxonomy" id="1594786"/>
    <lineage>
        <taxon>Eukaryota</taxon>
        <taxon>Metazoa</taxon>
        <taxon>Chordata</taxon>
        <taxon>Craniata</taxon>
        <taxon>Vertebrata</taxon>
        <taxon>Euteleostomi</taxon>
        <taxon>Actinopterygii</taxon>
        <taxon>Neopterygii</taxon>
        <taxon>Teleostei</taxon>
        <taxon>Ostariophysi</taxon>
        <taxon>Siluriformes</taxon>
        <taxon>Clariidae</taxon>
        <taxon>Clarias</taxon>
    </lineage>
</organism>
<keyword evidence="9" id="KW-1185">Reference proteome</keyword>
<dbReference type="Proteomes" id="UP000727407">
    <property type="component" value="Unassembled WGS sequence"/>
</dbReference>
<evidence type="ECO:0000256" key="5">
    <source>
        <dbReference type="ARBA" id="ARBA00022860"/>
    </source>
</evidence>
<keyword evidence="4 6" id="KW-0321">Glycogen metabolism</keyword>
<dbReference type="GO" id="GO:0005977">
    <property type="term" value="P:glycogen metabolic process"/>
    <property type="evidence" value="ECO:0007669"/>
    <property type="project" value="UniProtKB-UniPathway"/>
</dbReference>
<dbReference type="InterPro" id="IPR008928">
    <property type="entry name" value="6-hairpin_glycosidase_sf"/>
</dbReference>
<keyword evidence="6" id="KW-0119">Carbohydrate metabolism</keyword>
<evidence type="ECO:0000256" key="1">
    <source>
        <dbReference type="ARBA" id="ARBA00004342"/>
    </source>
</evidence>
<comment type="similarity">
    <text evidence="3 6">Belongs to the phosphorylase b kinase regulatory chain family.</text>
</comment>
<comment type="subcellular location">
    <subcellularLocation>
        <location evidence="1 6">Cell membrane</location>
        <topology evidence="1 6">Lipid-anchor</topology>
        <orientation evidence="1 6">Cytoplasmic side</orientation>
    </subcellularLocation>
</comment>
<evidence type="ECO:0000259" key="7">
    <source>
        <dbReference type="Pfam" id="PF00723"/>
    </source>
</evidence>
<keyword evidence="6" id="KW-0472">Membrane</keyword>
<feature type="non-terminal residue" evidence="8">
    <location>
        <position position="163"/>
    </location>
</feature>
<dbReference type="UniPathway" id="UPA00163"/>
<dbReference type="EMBL" id="QNUK01000142">
    <property type="protein sequence ID" value="KAF5900228.1"/>
    <property type="molecule type" value="Genomic_DNA"/>
</dbReference>
<feature type="domain" description="GH15-like" evidence="7">
    <location>
        <begin position="45"/>
        <end position="163"/>
    </location>
</feature>
<keyword evidence="6" id="KW-0636">Prenylation</keyword>
<dbReference type="GO" id="GO:0005516">
    <property type="term" value="F:calmodulin binding"/>
    <property type="evidence" value="ECO:0007669"/>
    <property type="project" value="UniProtKB-KW"/>
</dbReference>
<evidence type="ECO:0000313" key="8">
    <source>
        <dbReference type="EMBL" id="KAF5900228.1"/>
    </source>
</evidence>
<dbReference type="InterPro" id="IPR008734">
    <property type="entry name" value="PHK_A/B_su"/>
</dbReference>
<gene>
    <name evidence="8" type="primary">phkb</name>
    <name evidence="8" type="ORF">DAT39_010071</name>
</gene>
<evidence type="ECO:0000256" key="3">
    <source>
        <dbReference type="ARBA" id="ARBA00007128"/>
    </source>
</evidence>
<name>A0A8J4XB36_CLAMG</name>
<dbReference type="GO" id="GO:0005964">
    <property type="term" value="C:phosphorylase kinase complex"/>
    <property type="evidence" value="ECO:0007669"/>
    <property type="project" value="TreeGrafter"/>
</dbReference>
<comment type="function">
    <text evidence="6">Phosphorylase b kinase catalyzes the phosphorylation of serine in certain substrates, including troponin I.</text>
</comment>
<dbReference type="Pfam" id="PF00723">
    <property type="entry name" value="Glyco_hydro_15"/>
    <property type="match status" value="1"/>
</dbReference>
<keyword evidence="6" id="KW-0449">Lipoprotein</keyword>
<keyword evidence="6" id="KW-1003">Cell membrane</keyword>
<dbReference type="AlphaFoldDB" id="A0A8J4XB36"/>
<proteinExistence type="inferred from homology"/>